<evidence type="ECO:0000313" key="2">
    <source>
        <dbReference type="Proteomes" id="UP000299102"/>
    </source>
</evidence>
<gene>
    <name evidence="1" type="ORF">EVAR_95412_1</name>
</gene>
<organism evidence="1 2">
    <name type="scientific">Eumeta variegata</name>
    <name type="common">Bagworm moth</name>
    <name type="synonym">Eumeta japonica</name>
    <dbReference type="NCBI Taxonomy" id="151549"/>
    <lineage>
        <taxon>Eukaryota</taxon>
        <taxon>Metazoa</taxon>
        <taxon>Ecdysozoa</taxon>
        <taxon>Arthropoda</taxon>
        <taxon>Hexapoda</taxon>
        <taxon>Insecta</taxon>
        <taxon>Pterygota</taxon>
        <taxon>Neoptera</taxon>
        <taxon>Endopterygota</taxon>
        <taxon>Lepidoptera</taxon>
        <taxon>Glossata</taxon>
        <taxon>Ditrysia</taxon>
        <taxon>Tineoidea</taxon>
        <taxon>Psychidae</taxon>
        <taxon>Oiketicinae</taxon>
        <taxon>Eumeta</taxon>
    </lineage>
</organism>
<accession>A0A4C1VJ08</accession>
<comment type="caution">
    <text evidence="1">The sequence shown here is derived from an EMBL/GenBank/DDBJ whole genome shotgun (WGS) entry which is preliminary data.</text>
</comment>
<reference evidence="1 2" key="1">
    <citation type="journal article" date="2019" name="Commun. Biol.">
        <title>The bagworm genome reveals a unique fibroin gene that provides high tensile strength.</title>
        <authorList>
            <person name="Kono N."/>
            <person name="Nakamura H."/>
            <person name="Ohtoshi R."/>
            <person name="Tomita M."/>
            <person name="Numata K."/>
            <person name="Arakawa K."/>
        </authorList>
    </citation>
    <scope>NUCLEOTIDE SEQUENCE [LARGE SCALE GENOMIC DNA]</scope>
</reference>
<protein>
    <submittedName>
        <fullName evidence="1">Uncharacterized protein</fullName>
    </submittedName>
</protein>
<evidence type="ECO:0000313" key="1">
    <source>
        <dbReference type="EMBL" id="GBP38511.1"/>
    </source>
</evidence>
<name>A0A4C1VJ08_EUMVA</name>
<dbReference type="AlphaFoldDB" id="A0A4C1VJ08"/>
<dbReference type="EMBL" id="BGZK01000350">
    <property type="protein sequence ID" value="GBP38511.1"/>
    <property type="molecule type" value="Genomic_DNA"/>
</dbReference>
<dbReference type="Proteomes" id="UP000299102">
    <property type="component" value="Unassembled WGS sequence"/>
</dbReference>
<proteinExistence type="predicted"/>
<keyword evidence="2" id="KW-1185">Reference proteome</keyword>
<sequence>MLARPGKPSRLGAMVHSTVFLAGKQYVDYEHVIPSHARVDRSPVKENEIGRQRLLVENFPHESGGR</sequence>